<feature type="domain" description="PIN" evidence="8">
    <location>
        <begin position="3"/>
        <end position="120"/>
    </location>
</feature>
<evidence type="ECO:0000256" key="1">
    <source>
        <dbReference type="ARBA" id="ARBA00001946"/>
    </source>
</evidence>
<keyword evidence="2" id="KW-1277">Toxin-antitoxin system</keyword>
<keyword evidence="3" id="KW-0540">Nuclease</keyword>
<dbReference type="PANTHER" id="PTHR33653">
    <property type="entry name" value="RIBONUCLEASE VAPC2"/>
    <property type="match status" value="1"/>
</dbReference>
<dbReference type="Gene3D" id="3.40.50.1010">
    <property type="entry name" value="5'-nuclease"/>
    <property type="match status" value="1"/>
</dbReference>
<evidence type="ECO:0000259" key="8">
    <source>
        <dbReference type="Pfam" id="PF01850"/>
    </source>
</evidence>
<reference evidence="9 10" key="1">
    <citation type="submission" date="2017-06" db="EMBL/GenBank/DDBJ databases">
        <title>Genome sequencing of cyanobaciteial culture collection at National Institute for Environmental Studies (NIES).</title>
        <authorList>
            <person name="Hirose Y."/>
            <person name="Shimura Y."/>
            <person name="Fujisawa T."/>
            <person name="Nakamura Y."/>
            <person name="Kawachi M."/>
        </authorList>
    </citation>
    <scope>NUCLEOTIDE SEQUENCE [LARGE SCALE GENOMIC DNA]</scope>
    <source>
        <strain evidence="9 10">NIES-2135</strain>
    </source>
</reference>
<evidence type="ECO:0000256" key="5">
    <source>
        <dbReference type="ARBA" id="ARBA00022801"/>
    </source>
</evidence>
<dbReference type="GO" id="GO:0004518">
    <property type="term" value="F:nuclease activity"/>
    <property type="evidence" value="ECO:0007669"/>
    <property type="project" value="UniProtKB-KW"/>
</dbReference>
<evidence type="ECO:0000313" key="9">
    <source>
        <dbReference type="EMBL" id="BAY58144.1"/>
    </source>
</evidence>
<keyword evidence="10" id="KW-1185">Reference proteome</keyword>
<dbReference type="Pfam" id="PF01850">
    <property type="entry name" value="PIN"/>
    <property type="match status" value="1"/>
</dbReference>
<evidence type="ECO:0000313" key="10">
    <source>
        <dbReference type="Proteomes" id="UP000217895"/>
    </source>
</evidence>
<dbReference type="InterPro" id="IPR050556">
    <property type="entry name" value="Type_II_TA_system_RNase"/>
</dbReference>
<evidence type="ECO:0000256" key="2">
    <source>
        <dbReference type="ARBA" id="ARBA00022649"/>
    </source>
</evidence>
<evidence type="ECO:0000256" key="3">
    <source>
        <dbReference type="ARBA" id="ARBA00022722"/>
    </source>
</evidence>
<keyword evidence="6" id="KW-0460">Magnesium</keyword>
<evidence type="ECO:0000256" key="4">
    <source>
        <dbReference type="ARBA" id="ARBA00022723"/>
    </source>
</evidence>
<gene>
    <name evidence="9" type="ORF">NIES2135_50170</name>
</gene>
<keyword evidence="5" id="KW-0378">Hydrolase</keyword>
<dbReference type="EMBL" id="AP018203">
    <property type="protein sequence ID" value="BAY58144.1"/>
    <property type="molecule type" value="Genomic_DNA"/>
</dbReference>
<organism evidence="9 10">
    <name type="scientific">Leptolyngbya boryana NIES-2135</name>
    <dbReference type="NCBI Taxonomy" id="1973484"/>
    <lineage>
        <taxon>Bacteria</taxon>
        <taxon>Bacillati</taxon>
        <taxon>Cyanobacteriota</taxon>
        <taxon>Cyanophyceae</taxon>
        <taxon>Leptolyngbyales</taxon>
        <taxon>Leptolyngbyaceae</taxon>
        <taxon>Leptolyngbya group</taxon>
        <taxon>Leptolyngbya</taxon>
    </lineage>
</organism>
<accession>A0A1Z4JN09</accession>
<dbReference type="PANTHER" id="PTHR33653:SF1">
    <property type="entry name" value="RIBONUCLEASE VAPC2"/>
    <property type="match status" value="1"/>
</dbReference>
<comment type="similarity">
    <text evidence="7">Belongs to the PINc/VapC protein family.</text>
</comment>
<protein>
    <submittedName>
        <fullName evidence="9">Putative PilT protein</fullName>
    </submittedName>
</protein>
<dbReference type="SUPFAM" id="SSF88723">
    <property type="entry name" value="PIN domain-like"/>
    <property type="match status" value="1"/>
</dbReference>
<dbReference type="Proteomes" id="UP000217895">
    <property type="component" value="Chromosome"/>
</dbReference>
<dbReference type="InterPro" id="IPR002716">
    <property type="entry name" value="PIN_dom"/>
</dbReference>
<dbReference type="GO" id="GO:0046872">
    <property type="term" value="F:metal ion binding"/>
    <property type="evidence" value="ECO:0007669"/>
    <property type="project" value="UniProtKB-KW"/>
</dbReference>
<dbReference type="InterPro" id="IPR029060">
    <property type="entry name" value="PIN-like_dom_sf"/>
</dbReference>
<proteinExistence type="inferred from homology"/>
<evidence type="ECO:0000256" key="7">
    <source>
        <dbReference type="ARBA" id="ARBA00038093"/>
    </source>
</evidence>
<dbReference type="AlphaFoldDB" id="A0A1Z4JN09"/>
<comment type="cofactor">
    <cofactor evidence="1">
        <name>Mg(2+)</name>
        <dbReference type="ChEBI" id="CHEBI:18420"/>
    </cofactor>
</comment>
<sequence length="131" mass="15130">MSVIVDTSIWSLALRRNTPNSEIVDRLRTLIAEDEISILGAIRQEILSGIRTAEQFTRLRDYLRAFPDLTLVQDDYEIAAEFFNTCRRNGIQGSNTDFLICAAAYRRNDSIFTTDQDFRSFQTYLPIQLLE</sequence>
<dbReference type="GO" id="GO:0016787">
    <property type="term" value="F:hydrolase activity"/>
    <property type="evidence" value="ECO:0007669"/>
    <property type="project" value="UniProtKB-KW"/>
</dbReference>
<keyword evidence="4" id="KW-0479">Metal-binding</keyword>
<name>A0A1Z4JN09_LEPBY</name>
<evidence type="ECO:0000256" key="6">
    <source>
        <dbReference type="ARBA" id="ARBA00022842"/>
    </source>
</evidence>